<dbReference type="EMBL" id="FOHX01000001">
    <property type="protein sequence ID" value="SES72456.1"/>
    <property type="molecule type" value="Genomic_DNA"/>
</dbReference>
<dbReference type="InterPro" id="IPR014729">
    <property type="entry name" value="Rossmann-like_a/b/a_fold"/>
</dbReference>
<comment type="similarity">
    <text evidence="1">Belongs to the universal stress protein A family.</text>
</comment>
<dbReference type="Pfam" id="PF00582">
    <property type="entry name" value="Usp"/>
    <property type="match status" value="1"/>
</dbReference>
<evidence type="ECO:0000259" key="2">
    <source>
        <dbReference type="Pfam" id="PF00582"/>
    </source>
</evidence>
<gene>
    <name evidence="3" type="ORF">SAMN05421811_101163</name>
</gene>
<dbReference type="Gene3D" id="3.40.50.620">
    <property type="entry name" value="HUPs"/>
    <property type="match status" value="1"/>
</dbReference>
<organism evidence="3 4">
    <name type="scientific">Nonomuraea wenchangensis</name>
    <dbReference type="NCBI Taxonomy" id="568860"/>
    <lineage>
        <taxon>Bacteria</taxon>
        <taxon>Bacillati</taxon>
        <taxon>Actinomycetota</taxon>
        <taxon>Actinomycetes</taxon>
        <taxon>Streptosporangiales</taxon>
        <taxon>Streptosporangiaceae</taxon>
        <taxon>Nonomuraea</taxon>
    </lineage>
</organism>
<evidence type="ECO:0000313" key="4">
    <source>
        <dbReference type="Proteomes" id="UP000199361"/>
    </source>
</evidence>
<dbReference type="PRINTS" id="PR01438">
    <property type="entry name" value="UNVRSLSTRESS"/>
</dbReference>
<evidence type="ECO:0000256" key="1">
    <source>
        <dbReference type="ARBA" id="ARBA00008791"/>
    </source>
</evidence>
<dbReference type="InterPro" id="IPR006016">
    <property type="entry name" value="UspA"/>
</dbReference>
<name>A0A1H9YTG8_9ACTN</name>
<dbReference type="AlphaFoldDB" id="A0A1H9YTG8"/>
<dbReference type="STRING" id="568860.SAMN05421811_101163"/>
<dbReference type="RefSeq" id="WP_245774536.1">
    <property type="nucleotide sequence ID" value="NZ_FOHX01000001.1"/>
</dbReference>
<feature type="domain" description="UspA" evidence="2">
    <location>
        <begin position="6"/>
        <end position="117"/>
    </location>
</feature>
<sequence length="123" mass="12895">MTLVPARGARLHAVHVWRTPAVSPYALAGDGVLMDLYQEDTRAVADGVDRWRAENPDVEITHAAWVGHPVSVLTEAAASADLVVVGSRGLGGFAAAIMGSVGHGVLHHVTHPVAVVRPRARTA</sequence>
<dbReference type="PANTHER" id="PTHR46553">
    <property type="entry name" value="ADENINE NUCLEOTIDE ALPHA HYDROLASES-LIKE SUPERFAMILY PROTEIN"/>
    <property type="match status" value="1"/>
</dbReference>
<protein>
    <submittedName>
        <fullName evidence="3">Nucleotide-binding universal stress protein, UspA family</fullName>
    </submittedName>
</protein>
<proteinExistence type="inferred from homology"/>
<dbReference type="PANTHER" id="PTHR46553:SF3">
    <property type="entry name" value="ADENINE NUCLEOTIDE ALPHA HYDROLASES-LIKE SUPERFAMILY PROTEIN"/>
    <property type="match status" value="1"/>
</dbReference>
<dbReference type="Proteomes" id="UP000199361">
    <property type="component" value="Unassembled WGS sequence"/>
</dbReference>
<reference evidence="3 4" key="1">
    <citation type="submission" date="2016-10" db="EMBL/GenBank/DDBJ databases">
        <authorList>
            <person name="de Groot N.N."/>
        </authorList>
    </citation>
    <scope>NUCLEOTIDE SEQUENCE [LARGE SCALE GENOMIC DNA]</scope>
    <source>
        <strain evidence="3 4">CGMCC 4.5598</strain>
    </source>
</reference>
<evidence type="ECO:0000313" key="3">
    <source>
        <dbReference type="EMBL" id="SES72456.1"/>
    </source>
</evidence>
<keyword evidence="4" id="KW-1185">Reference proteome</keyword>
<dbReference type="InterPro" id="IPR006015">
    <property type="entry name" value="Universal_stress_UspA"/>
</dbReference>
<accession>A0A1H9YTG8</accession>
<dbReference type="SUPFAM" id="SSF52402">
    <property type="entry name" value="Adenine nucleotide alpha hydrolases-like"/>
    <property type="match status" value="1"/>
</dbReference>